<keyword evidence="8" id="KW-0007">Acetylation</keyword>
<dbReference type="GO" id="GO:0005743">
    <property type="term" value="C:mitochondrial inner membrane"/>
    <property type="evidence" value="ECO:0007669"/>
    <property type="project" value="UniProtKB-SubCell"/>
</dbReference>
<dbReference type="GO" id="GO:0016491">
    <property type="term" value="F:oxidoreductase activity"/>
    <property type="evidence" value="ECO:0007669"/>
    <property type="project" value="UniProtKB-KW"/>
</dbReference>
<keyword evidence="6" id="KW-0809">Transit peptide</keyword>
<dbReference type="STRING" id="113540.ENSSFOP00015043461"/>
<evidence type="ECO:0000313" key="14">
    <source>
        <dbReference type="EMBL" id="KPP79884.1"/>
    </source>
</evidence>
<dbReference type="GO" id="GO:0002082">
    <property type="term" value="P:regulation of oxidative phosphorylation"/>
    <property type="evidence" value="ECO:0007669"/>
    <property type="project" value="TreeGrafter"/>
</dbReference>
<evidence type="ECO:0000313" key="16">
    <source>
        <dbReference type="Proteomes" id="UP000034805"/>
    </source>
</evidence>
<reference evidence="14 16" key="1">
    <citation type="submission" date="2015-08" db="EMBL/GenBank/DDBJ databases">
        <title>The genome of the Asian arowana (Scleropages formosus).</title>
        <authorList>
            <person name="Tan M.H."/>
            <person name="Gan H.M."/>
            <person name="Croft L.J."/>
            <person name="Austin C.M."/>
        </authorList>
    </citation>
    <scope>NUCLEOTIDE SEQUENCE [LARGE SCALE GENOMIC DNA]</scope>
    <source>
        <strain evidence="14">Aro1</strain>
    </source>
</reference>
<dbReference type="PANTHER" id="PTHR10510">
    <property type="entry name" value="CYTOCHROME C OXIDASE POLYPEPTIDE 7A"/>
    <property type="match status" value="1"/>
</dbReference>
<keyword evidence="5" id="KW-0999">Mitochondrion inner membrane</keyword>
<dbReference type="InterPro" id="IPR039297">
    <property type="entry name" value="COX7a"/>
</dbReference>
<protein>
    <recommendedName>
        <fullName evidence="12">Cytochrome c oxidase subunit 7A2, mitochondrial</fullName>
    </recommendedName>
    <alternativeName>
        <fullName evidence="13">Cytochrome c oxidase subunit VIIa-liver/heart</fullName>
    </alternativeName>
</protein>
<evidence type="ECO:0000256" key="3">
    <source>
        <dbReference type="ARBA" id="ARBA00009331"/>
    </source>
</evidence>
<evidence type="ECO:0000256" key="8">
    <source>
        <dbReference type="ARBA" id="ARBA00022990"/>
    </source>
</evidence>
<keyword evidence="11" id="KW-0472">Membrane</keyword>
<gene>
    <name evidence="15" type="primary">COX7A2</name>
    <name evidence="14" type="ORF">Z043_100504</name>
</gene>
<evidence type="ECO:0000313" key="15">
    <source>
        <dbReference type="Ensembl" id="ENSSFOP00015043461.1"/>
    </source>
</evidence>
<dbReference type="GO" id="GO:0006123">
    <property type="term" value="P:mitochondrial electron transport, cytochrome c to oxygen"/>
    <property type="evidence" value="ECO:0007669"/>
    <property type="project" value="InterPro"/>
</dbReference>
<dbReference type="SUPFAM" id="SSF81419">
    <property type="entry name" value="Mitochondrial cytochrome c oxidase subunit VIIa"/>
    <property type="match status" value="1"/>
</dbReference>
<evidence type="ECO:0000256" key="10">
    <source>
        <dbReference type="ARBA" id="ARBA00023128"/>
    </source>
</evidence>
<dbReference type="InterPro" id="IPR036539">
    <property type="entry name" value="Cyt_c_oxidase_su7a_sf"/>
</dbReference>
<evidence type="ECO:0000256" key="1">
    <source>
        <dbReference type="ARBA" id="ARBA00004434"/>
    </source>
</evidence>
<reference evidence="15" key="3">
    <citation type="submission" date="2025-05" db="UniProtKB">
        <authorList>
            <consortium name="Ensembl"/>
        </authorList>
    </citation>
    <scope>IDENTIFICATION</scope>
</reference>
<keyword evidence="7" id="KW-1133">Transmembrane helix</keyword>
<accession>A0A0P7ZFQ5</accession>
<name>A0A0P7ZFQ5_SCLFO</name>
<comment type="subcellular location">
    <subcellularLocation>
        <location evidence="1">Mitochondrion inner membrane</location>
        <topology evidence="1">Single-pass membrane protein</topology>
    </subcellularLocation>
</comment>
<dbReference type="PANTHER" id="PTHR10510:SF15">
    <property type="entry name" value="CYTOCHROME C OXIDASE SUBUNIT 7A2, MITOCHONDRIAL"/>
    <property type="match status" value="1"/>
</dbReference>
<reference evidence="15 17" key="2">
    <citation type="submission" date="2019-04" db="EMBL/GenBank/DDBJ databases">
        <authorList>
            <consortium name="Wellcome Sanger Institute Data Sharing"/>
        </authorList>
    </citation>
    <scope>NUCLEOTIDE SEQUENCE [LARGE SCALE GENOMIC DNA]</scope>
</reference>
<evidence type="ECO:0000256" key="5">
    <source>
        <dbReference type="ARBA" id="ARBA00022792"/>
    </source>
</evidence>
<comment type="similarity">
    <text evidence="3">Belongs to the cytochrome c oxidase VIIa family.</text>
</comment>
<dbReference type="GO" id="GO:0097250">
    <property type="term" value="P:mitochondrial respirasome assembly"/>
    <property type="evidence" value="ECO:0007669"/>
    <property type="project" value="UniProtKB-ARBA"/>
</dbReference>
<dbReference type="Pfam" id="PF02238">
    <property type="entry name" value="COX7a"/>
    <property type="match status" value="1"/>
</dbReference>
<sequence>MFRHLEVLRLLSKRTICSSSCRPVENKVPLTQKAFQASGMPVHLKGGSSDSFLYKLTMGLTVLGSGYVVYELVRAALPKKNN</sequence>
<evidence type="ECO:0000256" key="13">
    <source>
        <dbReference type="ARBA" id="ARBA00042325"/>
    </source>
</evidence>
<dbReference type="FunFam" id="4.10.91.10:FF:000001">
    <property type="entry name" value="Cytochrome c oxidase subunit 7A1, mitochondrial"/>
    <property type="match status" value="1"/>
</dbReference>
<organism evidence="14 16">
    <name type="scientific">Scleropages formosus</name>
    <name type="common">Asian bonytongue</name>
    <name type="synonym">Osteoglossum formosum</name>
    <dbReference type="NCBI Taxonomy" id="113540"/>
    <lineage>
        <taxon>Eukaryota</taxon>
        <taxon>Metazoa</taxon>
        <taxon>Chordata</taxon>
        <taxon>Craniata</taxon>
        <taxon>Vertebrata</taxon>
        <taxon>Euteleostomi</taxon>
        <taxon>Actinopterygii</taxon>
        <taxon>Neopterygii</taxon>
        <taxon>Teleostei</taxon>
        <taxon>Osteoglossocephala</taxon>
        <taxon>Osteoglossomorpha</taxon>
        <taxon>Osteoglossiformes</taxon>
        <taxon>Osteoglossidae</taxon>
        <taxon>Scleropages</taxon>
    </lineage>
</organism>
<keyword evidence="17" id="KW-1185">Reference proteome</keyword>
<evidence type="ECO:0000256" key="6">
    <source>
        <dbReference type="ARBA" id="ARBA00022946"/>
    </source>
</evidence>
<dbReference type="GeneTree" id="ENSGT00940000154550"/>
<dbReference type="OrthoDB" id="5966508at2759"/>
<keyword evidence="10" id="KW-0496">Mitochondrion</keyword>
<keyword evidence="9" id="KW-0560">Oxidoreductase</keyword>
<dbReference type="EMBL" id="JARO02000109">
    <property type="protein sequence ID" value="KPP79884.1"/>
    <property type="molecule type" value="Genomic_DNA"/>
</dbReference>
<dbReference type="AlphaFoldDB" id="A0A0P7ZFQ5"/>
<dbReference type="InterPro" id="IPR003177">
    <property type="entry name" value="Cytc_oxidase_su7a_met"/>
</dbReference>
<dbReference type="KEGG" id="sfm:108921637"/>
<keyword evidence="4" id="KW-0812">Transmembrane</keyword>
<evidence type="ECO:0000256" key="2">
    <source>
        <dbReference type="ARBA" id="ARBA00004673"/>
    </source>
</evidence>
<evidence type="ECO:0000256" key="9">
    <source>
        <dbReference type="ARBA" id="ARBA00023002"/>
    </source>
</evidence>
<dbReference type="Gene3D" id="4.10.91.10">
    <property type="entry name" value="Cytochrome c oxidase, subunit VIIa"/>
    <property type="match status" value="1"/>
</dbReference>
<evidence type="ECO:0000256" key="11">
    <source>
        <dbReference type="ARBA" id="ARBA00023136"/>
    </source>
</evidence>
<dbReference type="GO" id="GO:0045277">
    <property type="term" value="C:respiratory chain complex IV"/>
    <property type="evidence" value="ECO:0007669"/>
    <property type="project" value="InterPro"/>
</dbReference>
<evidence type="ECO:0000256" key="7">
    <source>
        <dbReference type="ARBA" id="ARBA00022989"/>
    </source>
</evidence>
<dbReference type="Ensembl" id="ENSSFOT00015044196.1">
    <property type="protein sequence ID" value="ENSSFOP00015043461.1"/>
    <property type="gene ID" value="ENSSFOG00015029011.1"/>
</dbReference>
<proteinExistence type="inferred from homology"/>
<evidence type="ECO:0000256" key="12">
    <source>
        <dbReference type="ARBA" id="ARBA00040282"/>
    </source>
</evidence>
<evidence type="ECO:0000313" key="17">
    <source>
        <dbReference type="Proteomes" id="UP000694397"/>
    </source>
</evidence>
<dbReference type="Proteomes" id="UP000694397">
    <property type="component" value="Chromosome 15"/>
</dbReference>
<evidence type="ECO:0000256" key="4">
    <source>
        <dbReference type="ARBA" id="ARBA00022692"/>
    </source>
</evidence>
<comment type="pathway">
    <text evidence="2">Energy metabolism; oxidative phosphorylation.</text>
</comment>
<dbReference type="Proteomes" id="UP000034805">
    <property type="component" value="Unassembled WGS sequence"/>
</dbReference>